<keyword evidence="1" id="KW-1133">Transmembrane helix</keyword>
<evidence type="ECO:0000256" key="1">
    <source>
        <dbReference type="SAM" id="Phobius"/>
    </source>
</evidence>
<keyword evidence="1" id="KW-0472">Membrane</keyword>
<accession>A0AA37WK09</accession>
<keyword evidence="1" id="KW-0812">Transmembrane</keyword>
<evidence type="ECO:0000313" key="2">
    <source>
        <dbReference type="EMBL" id="GLR70475.1"/>
    </source>
</evidence>
<sequence length="125" mass="14127">MLIYKRITDFLPANGIAEYLSLYLSSSITIVVCSSAIFGHTPKELAIACFLIFSIVFSSMTLAYIQRKKRAVAFYTEWLQSLSKDEIEQLSNRLKPNCAEHMLIAKLTGTYQQSKKPEFKTFGSA</sequence>
<protein>
    <submittedName>
        <fullName evidence="2">Uncharacterized protein</fullName>
    </submittedName>
</protein>
<feature type="transmembrane region" description="Helical" evidence="1">
    <location>
        <begin position="20"/>
        <end position="39"/>
    </location>
</feature>
<keyword evidence="3" id="KW-1185">Reference proteome</keyword>
<organism evidence="2 3">
    <name type="scientific">Agaribacter marinus</name>
    <dbReference type="NCBI Taxonomy" id="1431249"/>
    <lineage>
        <taxon>Bacteria</taxon>
        <taxon>Pseudomonadati</taxon>
        <taxon>Pseudomonadota</taxon>
        <taxon>Gammaproteobacteria</taxon>
        <taxon>Alteromonadales</taxon>
        <taxon>Alteromonadaceae</taxon>
        <taxon>Agaribacter</taxon>
    </lineage>
</organism>
<comment type="caution">
    <text evidence="2">The sequence shown here is derived from an EMBL/GenBank/DDBJ whole genome shotgun (WGS) entry which is preliminary data.</text>
</comment>
<dbReference type="AlphaFoldDB" id="A0AA37WK09"/>
<gene>
    <name evidence="2" type="ORF">GCM10007852_13830</name>
</gene>
<reference evidence="2" key="2">
    <citation type="submission" date="2023-01" db="EMBL/GenBank/DDBJ databases">
        <title>Draft genome sequence of Agaribacter marinus strain NBRC 110023.</title>
        <authorList>
            <person name="Sun Q."/>
            <person name="Mori K."/>
        </authorList>
    </citation>
    <scope>NUCLEOTIDE SEQUENCE</scope>
    <source>
        <strain evidence="2">NBRC 110023</strain>
    </source>
</reference>
<reference evidence="2" key="1">
    <citation type="journal article" date="2014" name="Int. J. Syst. Evol. Microbiol.">
        <title>Complete genome sequence of Corynebacterium casei LMG S-19264T (=DSM 44701T), isolated from a smear-ripened cheese.</title>
        <authorList>
            <consortium name="US DOE Joint Genome Institute (JGI-PGF)"/>
            <person name="Walter F."/>
            <person name="Albersmeier A."/>
            <person name="Kalinowski J."/>
            <person name="Ruckert C."/>
        </authorList>
    </citation>
    <scope>NUCLEOTIDE SEQUENCE</scope>
    <source>
        <strain evidence="2">NBRC 110023</strain>
    </source>
</reference>
<feature type="transmembrane region" description="Helical" evidence="1">
    <location>
        <begin position="45"/>
        <end position="65"/>
    </location>
</feature>
<evidence type="ECO:0000313" key="3">
    <source>
        <dbReference type="Proteomes" id="UP001156601"/>
    </source>
</evidence>
<dbReference type="EMBL" id="BSOT01000005">
    <property type="protein sequence ID" value="GLR70475.1"/>
    <property type="molecule type" value="Genomic_DNA"/>
</dbReference>
<proteinExistence type="predicted"/>
<name>A0AA37WK09_9ALTE</name>
<dbReference type="Proteomes" id="UP001156601">
    <property type="component" value="Unassembled WGS sequence"/>
</dbReference>
<dbReference type="RefSeq" id="WP_284216770.1">
    <property type="nucleotide sequence ID" value="NZ_BSOT01000005.1"/>
</dbReference>